<feature type="non-terminal residue" evidence="1">
    <location>
        <position position="1"/>
    </location>
</feature>
<comment type="caution">
    <text evidence="1">The sequence shown here is derived from an EMBL/GenBank/DDBJ whole genome shotgun (WGS) entry which is preliminary data.</text>
</comment>
<name>A0ACA9NH37_9GLOM</name>
<protein>
    <submittedName>
        <fullName evidence="1">281_t:CDS:1</fullName>
    </submittedName>
</protein>
<dbReference type="EMBL" id="CAJVPW010014867">
    <property type="protein sequence ID" value="CAG8657169.1"/>
    <property type="molecule type" value="Genomic_DNA"/>
</dbReference>
<reference evidence="1" key="1">
    <citation type="submission" date="2021-06" db="EMBL/GenBank/DDBJ databases">
        <authorList>
            <person name="Kallberg Y."/>
            <person name="Tangrot J."/>
            <person name="Rosling A."/>
        </authorList>
    </citation>
    <scope>NUCLEOTIDE SEQUENCE</scope>
    <source>
        <strain evidence="1">28 12/20/2015</strain>
    </source>
</reference>
<keyword evidence="2" id="KW-1185">Reference proteome</keyword>
<evidence type="ECO:0000313" key="2">
    <source>
        <dbReference type="Proteomes" id="UP000789366"/>
    </source>
</evidence>
<organism evidence="1 2">
    <name type="scientific">Cetraspora pellucida</name>
    <dbReference type="NCBI Taxonomy" id="1433469"/>
    <lineage>
        <taxon>Eukaryota</taxon>
        <taxon>Fungi</taxon>
        <taxon>Fungi incertae sedis</taxon>
        <taxon>Mucoromycota</taxon>
        <taxon>Glomeromycotina</taxon>
        <taxon>Glomeromycetes</taxon>
        <taxon>Diversisporales</taxon>
        <taxon>Gigasporaceae</taxon>
        <taxon>Cetraspora</taxon>
    </lineage>
</organism>
<dbReference type="Proteomes" id="UP000789366">
    <property type="component" value="Unassembled WGS sequence"/>
</dbReference>
<accession>A0ACA9NH37</accession>
<sequence length="83" mass="9785">LIMSKSKCKNATKKHILTQDRDNEGRFSKTIDAESSDLEYSNPELLIYKSEKNNKKELYNEIEPNEEEAKQLINRDNSFYNLK</sequence>
<gene>
    <name evidence="1" type="ORF">SPELUC_LOCUS9132</name>
</gene>
<evidence type="ECO:0000313" key="1">
    <source>
        <dbReference type="EMBL" id="CAG8657169.1"/>
    </source>
</evidence>
<proteinExistence type="predicted"/>